<dbReference type="RefSeq" id="WP_111647614.1">
    <property type="nucleotide sequence ID" value="NZ_JACHWI010000003.1"/>
</dbReference>
<proteinExistence type="predicted"/>
<accession>A0A327ZMX1</accession>
<dbReference type="InterPro" id="IPR000944">
    <property type="entry name" value="Tscrpt_reg_Rrf2"/>
</dbReference>
<dbReference type="AlphaFoldDB" id="A0A327ZMX1"/>
<dbReference type="NCBIfam" id="TIGR00738">
    <property type="entry name" value="rrf2_super"/>
    <property type="match status" value="1"/>
</dbReference>
<name>A0A327ZMX1_9ACTN</name>
<dbReference type="OrthoDB" id="9795923at2"/>
<reference evidence="3 4" key="1">
    <citation type="submission" date="2018-06" db="EMBL/GenBank/DDBJ databases">
        <title>Genomic Encyclopedia of Type Strains, Phase III (KMG-III): the genomes of soil and plant-associated and newly described type strains.</title>
        <authorList>
            <person name="Whitman W."/>
        </authorList>
    </citation>
    <scope>NUCLEOTIDE SEQUENCE [LARGE SCALE GENOMIC DNA]</scope>
    <source>
        <strain evidence="3 4">CGMCC 4.7090</strain>
    </source>
</reference>
<dbReference type="Gene3D" id="1.10.10.10">
    <property type="entry name" value="Winged helix-like DNA-binding domain superfamily/Winged helix DNA-binding domain"/>
    <property type="match status" value="1"/>
</dbReference>
<evidence type="ECO:0000256" key="1">
    <source>
        <dbReference type="ARBA" id="ARBA00023125"/>
    </source>
</evidence>
<dbReference type="InterPro" id="IPR036390">
    <property type="entry name" value="WH_DNA-bd_sf"/>
</dbReference>
<evidence type="ECO:0000313" key="3">
    <source>
        <dbReference type="EMBL" id="RAK42454.1"/>
    </source>
</evidence>
<dbReference type="Pfam" id="PF02082">
    <property type="entry name" value="Rrf2"/>
    <property type="match status" value="1"/>
</dbReference>
<evidence type="ECO:0000256" key="2">
    <source>
        <dbReference type="ARBA" id="ARBA00034078"/>
    </source>
</evidence>
<dbReference type="InterPro" id="IPR030489">
    <property type="entry name" value="TR_Rrf2-type_CS"/>
</dbReference>
<keyword evidence="4" id="KW-1185">Reference proteome</keyword>
<keyword evidence="1" id="KW-0238">DNA-binding</keyword>
<dbReference type="PANTHER" id="PTHR33221">
    <property type="entry name" value="WINGED HELIX-TURN-HELIX TRANSCRIPTIONAL REGULATOR, RRF2 FAMILY"/>
    <property type="match status" value="1"/>
</dbReference>
<sequence length="145" mass="15606">MRLNRSTDISLRILMLATARDDLLTIDELADSLAVPRSHLAKVVQRLQHLGLLDTVRGRNGGVRLAATAAATSVGGLVRDLEGESEVVDCDGEQPCPLRGGCRLRGALRAAQEAFYTALDPFTISDLAAPPVRQTLLTLGRYRGD</sequence>
<dbReference type="InterPro" id="IPR036388">
    <property type="entry name" value="WH-like_DNA-bd_sf"/>
</dbReference>
<comment type="cofactor">
    <cofactor evidence="2">
        <name>[2Fe-2S] cluster</name>
        <dbReference type="ChEBI" id="CHEBI:190135"/>
    </cofactor>
</comment>
<dbReference type="PANTHER" id="PTHR33221:SF4">
    <property type="entry name" value="HTH-TYPE TRANSCRIPTIONAL REPRESSOR NSRR"/>
    <property type="match status" value="1"/>
</dbReference>
<dbReference type="PROSITE" id="PS01332">
    <property type="entry name" value="HTH_RRF2_1"/>
    <property type="match status" value="1"/>
</dbReference>
<organism evidence="3 4">
    <name type="scientific">Actinoplanes lutulentus</name>
    <dbReference type="NCBI Taxonomy" id="1287878"/>
    <lineage>
        <taxon>Bacteria</taxon>
        <taxon>Bacillati</taxon>
        <taxon>Actinomycetota</taxon>
        <taxon>Actinomycetes</taxon>
        <taxon>Micromonosporales</taxon>
        <taxon>Micromonosporaceae</taxon>
        <taxon>Actinoplanes</taxon>
    </lineage>
</organism>
<evidence type="ECO:0000313" key="4">
    <source>
        <dbReference type="Proteomes" id="UP000249341"/>
    </source>
</evidence>
<dbReference type="EMBL" id="QLMJ01000002">
    <property type="protein sequence ID" value="RAK42454.1"/>
    <property type="molecule type" value="Genomic_DNA"/>
</dbReference>
<dbReference type="Proteomes" id="UP000249341">
    <property type="component" value="Unassembled WGS sequence"/>
</dbReference>
<comment type="caution">
    <text evidence="3">The sequence shown here is derived from an EMBL/GenBank/DDBJ whole genome shotgun (WGS) entry which is preliminary data.</text>
</comment>
<gene>
    <name evidence="3" type="ORF">B0I29_102279</name>
</gene>
<dbReference type="SUPFAM" id="SSF46785">
    <property type="entry name" value="Winged helix' DNA-binding domain"/>
    <property type="match status" value="1"/>
</dbReference>
<dbReference type="GO" id="GO:0003700">
    <property type="term" value="F:DNA-binding transcription factor activity"/>
    <property type="evidence" value="ECO:0007669"/>
    <property type="project" value="TreeGrafter"/>
</dbReference>
<dbReference type="GO" id="GO:0005829">
    <property type="term" value="C:cytosol"/>
    <property type="evidence" value="ECO:0007669"/>
    <property type="project" value="TreeGrafter"/>
</dbReference>
<protein>
    <submittedName>
        <fullName evidence="3">BadM/Rrf2 family transcriptional regulator</fullName>
    </submittedName>
</protein>
<dbReference type="PROSITE" id="PS51197">
    <property type="entry name" value="HTH_RRF2_2"/>
    <property type="match status" value="1"/>
</dbReference>
<dbReference type="GO" id="GO:0003677">
    <property type="term" value="F:DNA binding"/>
    <property type="evidence" value="ECO:0007669"/>
    <property type="project" value="UniProtKB-KW"/>
</dbReference>